<sequence>MKEGLATDGAEPLLVANSISRRFISGGRRVTALDDVSITLSAGETLGLLGPSGSGKSTLARVITRLIEPDAGEVSFAGQDWLGLKGSALRRQRRLMQMVFQDPLGAFNPRASVLSAITDPLRIHRLAPRGQWRMRANALLDRVQLPASLLDRGIGEISGGQRQRVALARALACEPRLIVLDEAVSALDVSIRGQILDLLVELQRQDGLAYLFVSHDLAVVKAVAHRVAIMDAGRIVETGPTGRVIAQPSSPMARALIAAVPRLHQERPR</sequence>
<evidence type="ECO:0000256" key="4">
    <source>
        <dbReference type="ARBA" id="ARBA00022448"/>
    </source>
</evidence>
<dbReference type="InterPro" id="IPR050319">
    <property type="entry name" value="ABC_transp_ATP-bind"/>
</dbReference>
<dbReference type="STRING" id="665118.SAMN02983003_0763"/>
<evidence type="ECO:0000256" key="11">
    <source>
        <dbReference type="ARBA" id="ARBA00037530"/>
    </source>
</evidence>
<dbReference type="RefSeq" id="WP_072339142.1">
    <property type="nucleotide sequence ID" value="NZ_FPKU01000001.1"/>
</dbReference>
<dbReference type="OrthoDB" id="9815712at2"/>
<evidence type="ECO:0000256" key="13">
    <source>
        <dbReference type="ARBA" id="ARBA00039050"/>
    </source>
</evidence>
<keyword evidence="5" id="KW-1003">Cell membrane</keyword>
<evidence type="ECO:0000256" key="8">
    <source>
        <dbReference type="ARBA" id="ARBA00022840"/>
    </source>
</evidence>
<dbReference type="Gene3D" id="3.40.50.300">
    <property type="entry name" value="P-loop containing nucleotide triphosphate hydrolases"/>
    <property type="match status" value="1"/>
</dbReference>
<dbReference type="Pfam" id="PF00005">
    <property type="entry name" value="ABC_tran"/>
    <property type="match status" value="1"/>
</dbReference>
<evidence type="ECO:0000256" key="9">
    <source>
        <dbReference type="ARBA" id="ARBA00022967"/>
    </source>
</evidence>
<keyword evidence="8 17" id="KW-0067">ATP-binding</keyword>
<dbReference type="InterPro" id="IPR003439">
    <property type="entry name" value="ABC_transporter-like_ATP-bd"/>
</dbReference>
<dbReference type="InterPro" id="IPR003593">
    <property type="entry name" value="AAA+_ATPase"/>
</dbReference>
<organism evidence="17 18">
    <name type="scientific">Devosia enhydra</name>
    <dbReference type="NCBI Taxonomy" id="665118"/>
    <lineage>
        <taxon>Bacteria</taxon>
        <taxon>Pseudomonadati</taxon>
        <taxon>Pseudomonadota</taxon>
        <taxon>Alphaproteobacteria</taxon>
        <taxon>Hyphomicrobiales</taxon>
        <taxon>Devosiaceae</taxon>
        <taxon>Devosia</taxon>
    </lineage>
</organism>
<keyword evidence="9" id="KW-1278">Translocase</keyword>
<dbReference type="EC" id="7.4.2.10" evidence="13"/>
<keyword evidence="4" id="KW-0813">Transport</keyword>
<keyword evidence="18" id="KW-1185">Reference proteome</keyword>
<dbReference type="GO" id="GO:0016887">
    <property type="term" value="F:ATP hydrolysis activity"/>
    <property type="evidence" value="ECO:0007669"/>
    <property type="project" value="InterPro"/>
</dbReference>
<dbReference type="AlphaFoldDB" id="A0A1K2HU66"/>
<evidence type="ECO:0000256" key="7">
    <source>
        <dbReference type="ARBA" id="ARBA00022741"/>
    </source>
</evidence>
<protein>
    <recommendedName>
        <fullName evidence="14">Glutathione import ATP-binding protein GsiA</fullName>
        <ecNumber evidence="13">7.4.2.10</ecNumber>
    </recommendedName>
</protein>
<keyword evidence="10" id="KW-0472">Membrane</keyword>
<dbReference type="InterPro" id="IPR027417">
    <property type="entry name" value="P-loop_NTPase"/>
</dbReference>
<evidence type="ECO:0000256" key="14">
    <source>
        <dbReference type="ARBA" id="ARBA00041187"/>
    </source>
</evidence>
<dbReference type="Proteomes" id="UP000183447">
    <property type="component" value="Unassembled WGS sequence"/>
</dbReference>
<dbReference type="PROSITE" id="PS50893">
    <property type="entry name" value="ABC_TRANSPORTER_2"/>
    <property type="match status" value="1"/>
</dbReference>
<dbReference type="GO" id="GO:0005886">
    <property type="term" value="C:plasma membrane"/>
    <property type="evidence" value="ECO:0007669"/>
    <property type="project" value="UniProtKB-SubCell"/>
</dbReference>
<dbReference type="GO" id="GO:0005524">
    <property type="term" value="F:ATP binding"/>
    <property type="evidence" value="ECO:0007669"/>
    <property type="project" value="UniProtKB-KW"/>
</dbReference>
<comment type="function">
    <text evidence="11">Part of the ABC transporter complex GsiABCD involved in glutathione import. Responsible for energy coupling to the transport system.</text>
</comment>
<name>A0A1K2HU66_9HYPH</name>
<comment type="similarity">
    <text evidence="12">Belongs to the ABC transporter superfamily. Glutathione importer (TC 3.A.1.5.11) family.</text>
</comment>
<gene>
    <name evidence="17" type="ORF">SAMN02983003_0763</name>
</gene>
<dbReference type="EMBL" id="FPKU01000001">
    <property type="protein sequence ID" value="SFZ81900.1"/>
    <property type="molecule type" value="Genomic_DNA"/>
</dbReference>
<dbReference type="SUPFAM" id="SSF52540">
    <property type="entry name" value="P-loop containing nucleoside triphosphate hydrolases"/>
    <property type="match status" value="1"/>
</dbReference>
<dbReference type="SMART" id="SM00382">
    <property type="entry name" value="AAA"/>
    <property type="match status" value="1"/>
</dbReference>
<evidence type="ECO:0000256" key="10">
    <source>
        <dbReference type="ARBA" id="ARBA00023136"/>
    </source>
</evidence>
<dbReference type="PANTHER" id="PTHR43776">
    <property type="entry name" value="TRANSPORT ATP-BINDING PROTEIN"/>
    <property type="match status" value="1"/>
</dbReference>
<dbReference type="PANTHER" id="PTHR43776:SF15">
    <property type="entry name" value="GLUTATHIONE IMPORT ATP-BINDING PROTEIN GSIA"/>
    <property type="match status" value="1"/>
</dbReference>
<evidence type="ECO:0000256" key="1">
    <source>
        <dbReference type="ARBA" id="ARBA00004170"/>
    </source>
</evidence>
<comment type="subunit">
    <text evidence="3">The complex is composed of two ATP-binding proteins (GsiA), two transmembrane proteins (GsiC and GsiD) and a solute-binding protein (GsiB).</text>
</comment>
<dbReference type="InterPro" id="IPR017871">
    <property type="entry name" value="ABC_transporter-like_CS"/>
</dbReference>
<evidence type="ECO:0000313" key="17">
    <source>
        <dbReference type="EMBL" id="SFZ81900.1"/>
    </source>
</evidence>
<evidence type="ECO:0000256" key="15">
    <source>
        <dbReference type="ARBA" id="ARBA00047640"/>
    </source>
</evidence>
<evidence type="ECO:0000259" key="16">
    <source>
        <dbReference type="PROSITE" id="PS50893"/>
    </source>
</evidence>
<evidence type="ECO:0000256" key="3">
    <source>
        <dbReference type="ARBA" id="ARBA00011469"/>
    </source>
</evidence>
<evidence type="ECO:0000313" key="18">
    <source>
        <dbReference type="Proteomes" id="UP000183447"/>
    </source>
</evidence>
<feature type="domain" description="ABC transporter" evidence="16">
    <location>
        <begin position="14"/>
        <end position="257"/>
    </location>
</feature>
<dbReference type="PROSITE" id="PS00211">
    <property type="entry name" value="ABC_TRANSPORTER_1"/>
    <property type="match status" value="1"/>
</dbReference>
<evidence type="ECO:0000256" key="6">
    <source>
        <dbReference type="ARBA" id="ARBA00022519"/>
    </source>
</evidence>
<reference evidence="17 18" key="1">
    <citation type="submission" date="2016-11" db="EMBL/GenBank/DDBJ databases">
        <authorList>
            <person name="Jaros S."/>
            <person name="Januszkiewicz K."/>
            <person name="Wedrychowicz H."/>
        </authorList>
    </citation>
    <scope>NUCLEOTIDE SEQUENCE [LARGE SCALE GENOMIC DNA]</scope>
    <source>
        <strain evidence="17 18">ATCC 23634</strain>
    </source>
</reference>
<comment type="catalytic activity">
    <reaction evidence="15">
        <text>glutathione(out) + ATP + H2O = glutathione(in) + ADP + phosphate + H(+)</text>
        <dbReference type="Rhea" id="RHEA:29791"/>
        <dbReference type="ChEBI" id="CHEBI:15377"/>
        <dbReference type="ChEBI" id="CHEBI:15378"/>
        <dbReference type="ChEBI" id="CHEBI:30616"/>
        <dbReference type="ChEBI" id="CHEBI:43474"/>
        <dbReference type="ChEBI" id="CHEBI:57925"/>
        <dbReference type="ChEBI" id="CHEBI:456216"/>
        <dbReference type="EC" id="7.4.2.10"/>
    </reaction>
</comment>
<keyword evidence="6" id="KW-0997">Cell inner membrane</keyword>
<comment type="subcellular location">
    <subcellularLocation>
        <location evidence="2">Cell inner membrane</location>
    </subcellularLocation>
    <subcellularLocation>
        <location evidence="1">Membrane</location>
        <topology evidence="1">Peripheral membrane protein</topology>
    </subcellularLocation>
</comment>
<evidence type="ECO:0000256" key="12">
    <source>
        <dbReference type="ARBA" id="ARBA00038416"/>
    </source>
</evidence>
<dbReference type="CDD" id="cd03257">
    <property type="entry name" value="ABC_NikE_OppD_transporters"/>
    <property type="match status" value="1"/>
</dbReference>
<keyword evidence="7" id="KW-0547">Nucleotide-binding</keyword>
<dbReference type="GO" id="GO:0055085">
    <property type="term" value="P:transmembrane transport"/>
    <property type="evidence" value="ECO:0007669"/>
    <property type="project" value="UniProtKB-ARBA"/>
</dbReference>
<evidence type="ECO:0000256" key="5">
    <source>
        <dbReference type="ARBA" id="ARBA00022475"/>
    </source>
</evidence>
<evidence type="ECO:0000256" key="2">
    <source>
        <dbReference type="ARBA" id="ARBA00004533"/>
    </source>
</evidence>
<proteinExistence type="inferred from homology"/>
<accession>A0A1K2HU66</accession>